<feature type="region of interest" description="Disordered" evidence="2">
    <location>
        <begin position="126"/>
        <end position="207"/>
    </location>
</feature>
<evidence type="ECO:0000313" key="4">
    <source>
        <dbReference type="Proteomes" id="UP000794436"/>
    </source>
</evidence>
<evidence type="ECO:0000313" key="3">
    <source>
        <dbReference type="EMBL" id="TMW68442.1"/>
    </source>
</evidence>
<dbReference type="OrthoDB" id="9411774at2759"/>
<feature type="region of interest" description="Disordered" evidence="2">
    <location>
        <begin position="1"/>
        <end position="33"/>
    </location>
</feature>
<protein>
    <submittedName>
        <fullName evidence="3">Uncharacterized protein</fullName>
    </submittedName>
</protein>
<name>A0A8K1CTE9_PYTOL</name>
<dbReference type="AlphaFoldDB" id="A0A8K1CTE9"/>
<reference evidence="3" key="1">
    <citation type="submission" date="2019-03" db="EMBL/GenBank/DDBJ databases">
        <title>Long read genome sequence of the mycoparasitic Pythium oligandrum ATCC 38472 isolated from sugarbeet rhizosphere.</title>
        <authorList>
            <person name="Gaulin E."/>
        </authorList>
    </citation>
    <scope>NUCLEOTIDE SEQUENCE</scope>
    <source>
        <strain evidence="3">ATCC 38472_TT</strain>
    </source>
</reference>
<feature type="compositionally biased region" description="Pro residues" evidence="2">
    <location>
        <begin position="153"/>
        <end position="162"/>
    </location>
</feature>
<dbReference type="Proteomes" id="UP000794436">
    <property type="component" value="Unassembled WGS sequence"/>
</dbReference>
<sequence length="526" mass="58588">MAPPRPPSSRSVVLRGHAPASPPRPPRHSAPASLLLRKRTLNVDDYIDELQEPPLTAAEKTRLYGGSIVPVPVPLARGETFGVYEKRFIKWLAERDYRLADLRGDAQRERSLRISFATWVANKRMKSESYRPRTGTSAPKATEESVDELDEFPPLPPRPPPRLKASTTETLSLKRSIDQISTGSSSTAEASQPESDPSTGKKMKATPKSYDGSMAFPMRCSVTLPPASAPLAAFTTAHSMCGCRQCFLQCISRMTAHIARLESLVMTPPCGCSNKPAPCKEEASQSTPTARAGVMDLTQEIESNGREIKRLRRLESHEIKQISASPSTQSTSTLTRSDPIEKQLLSEYDVLNDRVIVNERVLALSESRLQKTSMEEIKEVTIQHDEIEELRGLIRQEMDNRNASIAMAIVYLWRKNPADLERQLQAPNVSSVPHVANMCHQKCADIASQLTTKLTALEEAKQKLDAHMAQDLSLMDTEGLRTLGEQMVQAERQAEELVTARRQTLMTLIQFDEHVRHLIRTLLTQG</sequence>
<gene>
    <name evidence="3" type="ORF">Poli38472_005910</name>
</gene>
<keyword evidence="1" id="KW-0175">Coiled coil</keyword>
<proteinExistence type="predicted"/>
<feature type="compositionally biased region" description="Polar residues" evidence="2">
    <location>
        <begin position="165"/>
        <end position="198"/>
    </location>
</feature>
<feature type="coiled-coil region" evidence="1">
    <location>
        <begin position="447"/>
        <end position="500"/>
    </location>
</feature>
<evidence type="ECO:0000256" key="2">
    <source>
        <dbReference type="SAM" id="MobiDB-lite"/>
    </source>
</evidence>
<accession>A0A8K1CTE9</accession>
<organism evidence="3 4">
    <name type="scientific">Pythium oligandrum</name>
    <name type="common">Mycoparasitic fungus</name>
    <dbReference type="NCBI Taxonomy" id="41045"/>
    <lineage>
        <taxon>Eukaryota</taxon>
        <taxon>Sar</taxon>
        <taxon>Stramenopiles</taxon>
        <taxon>Oomycota</taxon>
        <taxon>Peronosporomycetes</taxon>
        <taxon>Pythiales</taxon>
        <taxon>Pythiaceae</taxon>
        <taxon>Pythium</taxon>
    </lineage>
</organism>
<keyword evidence="4" id="KW-1185">Reference proteome</keyword>
<dbReference type="EMBL" id="SPLM01000002">
    <property type="protein sequence ID" value="TMW68442.1"/>
    <property type="molecule type" value="Genomic_DNA"/>
</dbReference>
<evidence type="ECO:0000256" key="1">
    <source>
        <dbReference type="SAM" id="Coils"/>
    </source>
</evidence>
<comment type="caution">
    <text evidence="3">The sequence shown here is derived from an EMBL/GenBank/DDBJ whole genome shotgun (WGS) entry which is preliminary data.</text>
</comment>